<sequence length="248" mass="28694">MNIDNFTLPPELFYSKTPSTTWKPTSFAEIYSKMRMRKHFPKRNFKKPGEKKKHRDQNGPQLGRITNLKRTVLKKNLKKKVLQEKIGNQASNVLALNEIASDEHSRQIVEKNYHIYKGTSKTEESILLKQVRNQEIMFRRLGRDDTFFKKFNENSSIKFFNSQNDGKEEDKSNQTITEVEQQKEQDSSKYKLVTAFEDDVETDVYGTSEAIDTLLQNLEDITETDTLKSIKSANSSLDDLIGTLEGTI</sequence>
<dbReference type="EMBL" id="CVRI01000054">
    <property type="protein sequence ID" value="CRL00587.1"/>
    <property type="molecule type" value="Genomic_DNA"/>
</dbReference>
<feature type="region of interest" description="Disordered" evidence="1">
    <location>
        <begin position="38"/>
        <end position="62"/>
    </location>
</feature>
<evidence type="ECO:0000313" key="2">
    <source>
        <dbReference type="EMBL" id="CRL00587.1"/>
    </source>
</evidence>
<reference evidence="2 3" key="1">
    <citation type="submission" date="2015-04" db="EMBL/GenBank/DDBJ databases">
        <authorList>
            <person name="Syromyatnikov M.Y."/>
            <person name="Popov V.N."/>
        </authorList>
    </citation>
    <scope>NUCLEOTIDE SEQUENCE [LARGE SCALE GENOMIC DNA]</scope>
</reference>
<gene>
    <name evidence="2" type="ORF">CLUMA_CG013847</name>
</gene>
<dbReference type="Proteomes" id="UP000183832">
    <property type="component" value="Unassembled WGS sequence"/>
</dbReference>
<name>A0A1J1IK28_9DIPT</name>
<proteinExistence type="predicted"/>
<keyword evidence="3" id="KW-1185">Reference proteome</keyword>
<evidence type="ECO:0000256" key="1">
    <source>
        <dbReference type="SAM" id="MobiDB-lite"/>
    </source>
</evidence>
<dbReference type="AlphaFoldDB" id="A0A1J1IK28"/>
<accession>A0A1J1IK28</accession>
<evidence type="ECO:0000313" key="3">
    <source>
        <dbReference type="Proteomes" id="UP000183832"/>
    </source>
</evidence>
<protein>
    <submittedName>
        <fullName evidence="2">CLUMA_CG013847, isoform A</fullName>
    </submittedName>
</protein>
<organism evidence="2 3">
    <name type="scientific">Clunio marinus</name>
    <dbReference type="NCBI Taxonomy" id="568069"/>
    <lineage>
        <taxon>Eukaryota</taxon>
        <taxon>Metazoa</taxon>
        <taxon>Ecdysozoa</taxon>
        <taxon>Arthropoda</taxon>
        <taxon>Hexapoda</taxon>
        <taxon>Insecta</taxon>
        <taxon>Pterygota</taxon>
        <taxon>Neoptera</taxon>
        <taxon>Endopterygota</taxon>
        <taxon>Diptera</taxon>
        <taxon>Nematocera</taxon>
        <taxon>Chironomoidea</taxon>
        <taxon>Chironomidae</taxon>
        <taxon>Clunio</taxon>
    </lineage>
</organism>
<feature type="compositionally biased region" description="Basic residues" evidence="1">
    <location>
        <begin position="38"/>
        <end position="55"/>
    </location>
</feature>